<evidence type="ECO:0000313" key="2">
    <source>
        <dbReference type="Proteomes" id="UP000765509"/>
    </source>
</evidence>
<evidence type="ECO:0000313" key="1">
    <source>
        <dbReference type="EMBL" id="MBW0525162.1"/>
    </source>
</evidence>
<protein>
    <submittedName>
        <fullName evidence="1">Uncharacterized protein</fullName>
    </submittedName>
</protein>
<name>A0A9Q3I2T2_9BASI</name>
<gene>
    <name evidence="1" type="ORF">O181_064877</name>
</gene>
<dbReference type="AlphaFoldDB" id="A0A9Q3I2T2"/>
<comment type="caution">
    <text evidence="1">The sequence shown here is derived from an EMBL/GenBank/DDBJ whole genome shotgun (WGS) entry which is preliminary data.</text>
</comment>
<dbReference type="Proteomes" id="UP000765509">
    <property type="component" value="Unassembled WGS sequence"/>
</dbReference>
<organism evidence="1 2">
    <name type="scientific">Austropuccinia psidii MF-1</name>
    <dbReference type="NCBI Taxonomy" id="1389203"/>
    <lineage>
        <taxon>Eukaryota</taxon>
        <taxon>Fungi</taxon>
        <taxon>Dikarya</taxon>
        <taxon>Basidiomycota</taxon>
        <taxon>Pucciniomycotina</taxon>
        <taxon>Pucciniomycetes</taxon>
        <taxon>Pucciniales</taxon>
        <taxon>Sphaerophragmiaceae</taxon>
        <taxon>Austropuccinia</taxon>
    </lineage>
</organism>
<keyword evidence="2" id="KW-1185">Reference proteome</keyword>
<proteinExistence type="predicted"/>
<dbReference type="EMBL" id="AVOT02031598">
    <property type="protein sequence ID" value="MBW0525162.1"/>
    <property type="molecule type" value="Genomic_DNA"/>
</dbReference>
<accession>A0A9Q3I2T2</accession>
<reference evidence="1" key="1">
    <citation type="submission" date="2021-03" db="EMBL/GenBank/DDBJ databases">
        <title>Draft genome sequence of rust myrtle Austropuccinia psidii MF-1, a brazilian biotype.</title>
        <authorList>
            <person name="Quecine M.C."/>
            <person name="Pachon D.M.R."/>
            <person name="Bonatelli M.L."/>
            <person name="Correr F.H."/>
            <person name="Franceschini L.M."/>
            <person name="Leite T.F."/>
            <person name="Margarido G.R.A."/>
            <person name="Almeida C.A."/>
            <person name="Ferrarezi J.A."/>
            <person name="Labate C.A."/>
        </authorList>
    </citation>
    <scope>NUCLEOTIDE SEQUENCE</scope>
    <source>
        <strain evidence="1">MF-1</strain>
    </source>
</reference>
<sequence length="176" mass="20723">MNVKFNKIETELKKFKSDINDLKNNDRTLTEWCKVTNSRLVLFSNTCDRIESKFQVQNYELEYLSINKINYQHAILKNDVLEIFNNTNLFATHLERSDSERQTLRNAICAHLEKIYRNSEPNSHMPRHSTPLTEETIYVKEIKTPFLGENAISAKDISKLEEWETFPGEGTYNHIH</sequence>